<evidence type="ECO:0000259" key="1">
    <source>
        <dbReference type="Pfam" id="PF13005"/>
    </source>
</evidence>
<accession>A0ABQ4SKE8</accession>
<name>A0ABQ4SKE8_9HYPH</name>
<proteinExistence type="predicted"/>
<protein>
    <submittedName>
        <fullName evidence="3">IS66 family transposase ISRel24</fullName>
    </submittedName>
</protein>
<comment type="caution">
    <text evidence="3">The sequence shown here is derived from an EMBL/GenBank/DDBJ whole genome shotgun (WGS) entry which is preliminary data.</text>
</comment>
<dbReference type="InterPro" id="IPR024463">
    <property type="entry name" value="Transposase_TnpC_homeodom"/>
</dbReference>
<reference evidence="3" key="1">
    <citation type="journal article" date="2021" name="Front. Microbiol.">
        <title>Comprehensive Comparative Genomics and Phenotyping of Methylobacterium Species.</title>
        <authorList>
            <person name="Alessa O."/>
            <person name="Ogura Y."/>
            <person name="Fujitani Y."/>
            <person name="Takami H."/>
            <person name="Hayashi T."/>
            <person name="Sahin N."/>
            <person name="Tani A."/>
        </authorList>
    </citation>
    <scope>NUCLEOTIDE SEQUENCE</scope>
    <source>
        <strain evidence="3">DSM 17168</strain>
    </source>
</reference>
<dbReference type="InterPro" id="IPR024474">
    <property type="entry name" value="Znf_dom_IS66"/>
</dbReference>
<reference evidence="3" key="2">
    <citation type="submission" date="2021-08" db="EMBL/GenBank/DDBJ databases">
        <authorList>
            <person name="Tani A."/>
            <person name="Ola A."/>
            <person name="Ogura Y."/>
            <person name="Katsura K."/>
            <person name="Hayashi T."/>
        </authorList>
    </citation>
    <scope>NUCLEOTIDE SEQUENCE</scope>
    <source>
        <strain evidence="3">DSM 17168</strain>
    </source>
</reference>
<organism evidence="3 4">
    <name type="scientific">Methylobacterium isbiliense</name>
    <dbReference type="NCBI Taxonomy" id="315478"/>
    <lineage>
        <taxon>Bacteria</taxon>
        <taxon>Pseudomonadati</taxon>
        <taxon>Pseudomonadota</taxon>
        <taxon>Alphaproteobacteria</taxon>
        <taxon>Hyphomicrobiales</taxon>
        <taxon>Methylobacteriaceae</taxon>
        <taxon>Methylobacterium</taxon>
    </lineage>
</organism>
<dbReference type="EMBL" id="BPQQ01000086">
    <property type="protein sequence ID" value="GJE03660.1"/>
    <property type="molecule type" value="Genomic_DNA"/>
</dbReference>
<sequence length="90" mass="10061">MTADILEADATEDELATEAATRATNVSAFQRKRPVRRPFPDHLPRERVVVAAPESCPCCGSLRLVKLGEDVTETLEVIPRQWKVIRTHPP</sequence>
<gene>
    <name evidence="3" type="ORF">GMJLKIPL_5617</name>
</gene>
<dbReference type="Proteomes" id="UP001055153">
    <property type="component" value="Unassembled WGS sequence"/>
</dbReference>
<dbReference type="Pfam" id="PF13007">
    <property type="entry name" value="LZ_Tnp_IS66"/>
    <property type="match status" value="1"/>
</dbReference>
<feature type="domain" description="Transposase IS66 zinc-finger binding" evidence="1">
    <location>
        <begin position="53"/>
        <end position="88"/>
    </location>
</feature>
<evidence type="ECO:0000259" key="2">
    <source>
        <dbReference type="Pfam" id="PF13007"/>
    </source>
</evidence>
<evidence type="ECO:0000313" key="3">
    <source>
        <dbReference type="EMBL" id="GJE03660.1"/>
    </source>
</evidence>
<keyword evidence="4" id="KW-1185">Reference proteome</keyword>
<dbReference type="Pfam" id="PF13005">
    <property type="entry name" value="zf-IS66"/>
    <property type="match status" value="1"/>
</dbReference>
<feature type="domain" description="Transposase TnpC homeodomain" evidence="2">
    <location>
        <begin position="8"/>
        <end position="48"/>
    </location>
</feature>
<evidence type="ECO:0000313" key="4">
    <source>
        <dbReference type="Proteomes" id="UP001055153"/>
    </source>
</evidence>